<comment type="caution">
    <text evidence="3">The sequence shown here is derived from an EMBL/GenBank/DDBJ whole genome shotgun (WGS) entry which is preliminary data.</text>
</comment>
<gene>
    <name evidence="3" type="ORF">HU200_009716</name>
</gene>
<dbReference type="Pfam" id="PF00566">
    <property type="entry name" value="RabGAP-TBC"/>
    <property type="match status" value="1"/>
</dbReference>
<keyword evidence="4" id="KW-1185">Reference proteome</keyword>
<sequence>MPQVKSSPDGAGGEYIKWMCGAGGRAGGAMANLQRGVGSLVRDIGDPCLNPSPVKGSRILKPEKWRTCFDSEGKVICFRKALKFIVLGGVDPSIRAEVWEFLLGCYALGSTSEYRGKLRAARREKYHYLIRQCQSMHTSIGTGELAYAVGSKLMDVRTLPKETDSGEEVSTSQRTSHQAPCNVVENSNLNCGSGSTSQSQKRKGCSKSAELIGFNNVHNDSLRDSGDYDDIGEPRYDSETFADFPSLSGTNLFANGGEDSSGVEESHCSFLVPEDRLRPRDERMHSFQINNNIDLIIESNSFSNDLFRPSNSDSAIFHSDAYKQDRWLGDGYSKEIIDSLRISDAPDADLVDGTKSNGLIADKDRVSEWLWTLHRIVVDVVRTDSHLDFYGESRNMARMSDILAVYAWVDPSTGYCQGMSDLLSPFVVIYEDDADAFWCFEMLLRRMRENFQMEGPTGVLKQLQALWKIMELTDVELFEHLSAIGAESLHFAFRMLLVLFRRELSFEESLTMWEMMWAADFDEEAIRRLEESCLESLLVDLRTDLSCEAKEAHCMNSSTRRKSKTRRSYHRNGEICGACHPGTRSSTRNHLCGLSGATIWARPQQMPHLSTNVLARGGDDELPIFCVAAILIINRHKIIRGTHSIDDAIKMFNDNVLKINVKRCVRLAIKLRKKYLYKSLKGGSSDDKES</sequence>
<protein>
    <recommendedName>
        <fullName evidence="2">Rab-GAP TBC domain-containing protein</fullName>
    </recommendedName>
</protein>
<accession>A0A835FJ06</accession>
<reference evidence="3" key="1">
    <citation type="submission" date="2020-07" db="EMBL/GenBank/DDBJ databases">
        <title>Genome sequence and genetic diversity analysis of an under-domesticated orphan crop, white fonio (Digitaria exilis).</title>
        <authorList>
            <person name="Bennetzen J.L."/>
            <person name="Chen S."/>
            <person name="Ma X."/>
            <person name="Wang X."/>
            <person name="Yssel A.E.J."/>
            <person name="Chaluvadi S.R."/>
            <person name="Johnson M."/>
            <person name="Gangashetty P."/>
            <person name="Hamidou F."/>
            <person name="Sanogo M.D."/>
            <person name="Zwaenepoel A."/>
            <person name="Wallace J."/>
            <person name="Van De Peer Y."/>
            <person name="Van Deynze A."/>
        </authorList>
    </citation>
    <scope>NUCLEOTIDE SEQUENCE</scope>
    <source>
        <tissue evidence="3">Leaves</tissue>
    </source>
</reference>
<dbReference type="InterPro" id="IPR000195">
    <property type="entry name" value="Rab-GAP-TBC_dom"/>
</dbReference>
<dbReference type="SUPFAM" id="SSF47923">
    <property type="entry name" value="Ypt/Rab-GAP domain of gyp1p"/>
    <property type="match status" value="2"/>
</dbReference>
<evidence type="ECO:0000313" key="3">
    <source>
        <dbReference type="EMBL" id="KAF8762170.1"/>
    </source>
</evidence>
<dbReference type="SMART" id="SM00164">
    <property type="entry name" value="TBC"/>
    <property type="match status" value="1"/>
</dbReference>
<feature type="compositionally biased region" description="Polar residues" evidence="1">
    <location>
        <begin position="168"/>
        <end position="179"/>
    </location>
</feature>
<evidence type="ECO:0000259" key="2">
    <source>
        <dbReference type="PROSITE" id="PS50086"/>
    </source>
</evidence>
<dbReference type="InterPro" id="IPR035969">
    <property type="entry name" value="Rab-GAP_TBC_sf"/>
</dbReference>
<organism evidence="3 4">
    <name type="scientific">Digitaria exilis</name>
    <dbReference type="NCBI Taxonomy" id="1010633"/>
    <lineage>
        <taxon>Eukaryota</taxon>
        <taxon>Viridiplantae</taxon>
        <taxon>Streptophyta</taxon>
        <taxon>Embryophyta</taxon>
        <taxon>Tracheophyta</taxon>
        <taxon>Spermatophyta</taxon>
        <taxon>Magnoliopsida</taxon>
        <taxon>Liliopsida</taxon>
        <taxon>Poales</taxon>
        <taxon>Poaceae</taxon>
        <taxon>PACMAD clade</taxon>
        <taxon>Panicoideae</taxon>
        <taxon>Panicodae</taxon>
        <taxon>Paniceae</taxon>
        <taxon>Anthephorinae</taxon>
        <taxon>Digitaria</taxon>
    </lineage>
</organism>
<dbReference type="OrthoDB" id="10264062at2759"/>
<proteinExistence type="predicted"/>
<name>A0A835FJ06_9POAL</name>
<dbReference type="PANTHER" id="PTHR22957:SF456">
    <property type="entry name" value="YPT_RAB-GAP DOMAIN OF GYP1P SUPERFAMILY PROTEIN"/>
    <property type="match status" value="1"/>
</dbReference>
<dbReference type="PANTHER" id="PTHR22957">
    <property type="entry name" value="TBC1 DOMAIN FAMILY MEMBER GTPASE-ACTIVATING PROTEIN"/>
    <property type="match status" value="1"/>
</dbReference>
<dbReference type="PROSITE" id="PS50086">
    <property type="entry name" value="TBC_RABGAP"/>
    <property type="match status" value="1"/>
</dbReference>
<dbReference type="Proteomes" id="UP000636709">
    <property type="component" value="Unassembled WGS sequence"/>
</dbReference>
<dbReference type="FunFam" id="1.10.8.270:FF:000021">
    <property type="entry name" value="Ypt/Rab-GAP domain of gyp1p superfamily protein"/>
    <property type="match status" value="1"/>
</dbReference>
<feature type="domain" description="Rab-GAP TBC" evidence="2">
    <location>
        <begin position="89"/>
        <end position="520"/>
    </location>
</feature>
<dbReference type="Gene3D" id="1.10.472.80">
    <property type="entry name" value="Ypt/Rab-GAP domain of gyp1p, domain 3"/>
    <property type="match status" value="1"/>
</dbReference>
<evidence type="ECO:0000313" key="4">
    <source>
        <dbReference type="Proteomes" id="UP000636709"/>
    </source>
</evidence>
<evidence type="ECO:0000256" key="1">
    <source>
        <dbReference type="SAM" id="MobiDB-lite"/>
    </source>
</evidence>
<dbReference type="GO" id="GO:0005096">
    <property type="term" value="F:GTPase activator activity"/>
    <property type="evidence" value="ECO:0007669"/>
    <property type="project" value="TreeGrafter"/>
</dbReference>
<feature type="region of interest" description="Disordered" evidence="1">
    <location>
        <begin position="159"/>
        <end position="179"/>
    </location>
</feature>
<dbReference type="AlphaFoldDB" id="A0A835FJ06"/>
<dbReference type="EMBL" id="JACEFO010000662">
    <property type="protein sequence ID" value="KAF8762170.1"/>
    <property type="molecule type" value="Genomic_DNA"/>
</dbReference>
<dbReference type="Gene3D" id="1.10.8.270">
    <property type="entry name" value="putative rabgap domain of human tbc1 domain family member 14 like domains"/>
    <property type="match status" value="1"/>
</dbReference>